<dbReference type="EMBL" id="JBBWWT010000001">
    <property type="protein sequence ID" value="MEL1263110.1"/>
    <property type="molecule type" value="Genomic_DNA"/>
</dbReference>
<evidence type="ECO:0000313" key="3">
    <source>
        <dbReference type="Proteomes" id="UP001459204"/>
    </source>
</evidence>
<keyword evidence="3" id="KW-1185">Reference proteome</keyword>
<evidence type="ECO:0000313" key="2">
    <source>
        <dbReference type="EMBL" id="MEL1263110.1"/>
    </source>
</evidence>
<feature type="compositionally biased region" description="Low complexity" evidence="1">
    <location>
        <begin position="42"/>
        <end position="63"/>
    </location>
</feature>
<protein>
    <submittedName>
        <fullName evidence="2">DUF4124 domain-containing protein</fullName>
    </submittedName>
</protein>
<accession>A0ABU9IVU4</accession>
<dbReference type="Proteomes" id="UP001459204">
    <property type="component" value="Unassembled WGS sequence"/>
</dbReference>
<evidence type="ECO:0000256" key="1">
    <source>
        <dbReference type="SAM" id="MobiDB-lite"/>
    </source>
</evidence>
<organism evidence="2 3">
    <name type="scientific">Pseudoxanthomonas putridarboris</name>
    <dbReference type="NCBI Taxonomy" id="752605"/>
    <lineage>
        <taxon>Bacteria</taxon>
        <taxon>Pseudomonadati</taxon>
        <taxon>Pseudomonadota</taxon>
        <taxon>Gammaproteobacteria</taxon>
        <taxon>Lysobacterales</taxon>
        <taxon>Lysobacteraceae</taxon>
        <taxon>Pseudoxanthomonas</taxon>
    </lineage>
</organism>
<gene>
    <name evidence="2" type="ORF">AAD027_01805</name>
</gene>
<comment type="caution">
    <text evidence="2">The sequence shown here is derived from an EMBL/GenBank/DDBJ whole genome shotgun (WGS) entry which is preliminary data.</text>
</comment>
<proteinExistence type="predicted"/>
<name>A0ABU9IVU4_9GAMM</name>
<reference evidence="2 3" key="1">
    <citation type="submission" date="2024-04" db="EMBL/GenBank/DDBJ databases">
        <title>Draft genome sequence of Pseudoxanthomonas putridarboris WD12.</title>
        <authorList>
            <person name="Oh J."/>
        </authorList>
    </citation>
    <scope>NUCLEOTIDE SEQUENCE [LARGE SCALE GENOMIC DNA]</scope>
    <source>
        <strain evidence="2 3">WD12</strain>
    </source>
</reference>
<sequence length="194" mass="20818">MADEVVFYRCTDAAGNLTVQNMPCGKDQKQEKRVMQGINTVPMAPAGTTTTHTPAAASPAASTPTPPAPTTDTAAAPPPVDANAPRLPPPVLYQCTTHDKDTFVTEDSEPATRCVPMRTVGLDGNPQAGAGQACEVVRDQCARVPDGALCDAWKKRRDETEVAFRFSRPENLDKRRADYERVARIVHESTCGAP</sequence>
<feature type="region of interest" description="Disordered" evidence="1">
    <location>
        <begin position="41"/>
        <end position="82"/>
    </location>
</feature>